<evidence type="ECO:0000313" key="3">
    <source>
        <dbReference type="Proteomes" id="UP000091956"/>
    </source>
</evidence>
<dbReference type="AlphaFoldDB" id="A0A1B8G8C5"/>
<reference evidence="3" key="2">
    <citation type="journal article" date="2018" name="Nat. Commun.">
        <title>Extreme sensitivity to ultraviolet light in the fungal pathogen causing white-nose syndrome of bats.</title>
        <authorList>
            <person name="Palmer J.M."/>
            <person name="Drees K.P."/>
            <person name="Foster J.T."/>
            <person name="Lindner D.L."/>
        </authorList>
    </citation>
    <scope>NUCLEOTIDE SEQUENCE [LARGE SCALE GENOMIC DNA]</scope>
    <source>
        <strain evidence="3">UAMH 10579</strain>
    </source>
</reference>
<accession>A0A1B8G8C5</accession>
<organism evidence="2 3">
    <name type="scientific">Pseudogymnoascus verrucosus</name>
    <dbReference type="NCBI Taxonomy" id="342668"/>
    <lineage>
        <taxon>Eukaryota</taxon>
        <taxon>Fungi</taxon>
        <taxon>Dikarya</taxon>
        <taxon>Ascomycota</taxon>
        <taxon>Pezizomycotina</taxon>
        <taxon>Leotiomycetes</taxon>
        <taxon>Thelebolales</taxon>
        <taxon>Thelebolaceae</taxon>
        <taxon>Pseudogymnoascus</taxon>
    </lineage>
</organism>
<dbReference type="RefSeq" id="XP_059319285.1">
    <property type="nucleotide sequence ID" value="XM_059464096.1"/>
</dbReference>
<evidence type="ECO:0000313" key="2">
    <source>
        <dbReference type="EMBL" id="OBT92083.2"/>
    </source>
</evidence>
<dbReference type="Proteomes" id="UP000091956">
    <property type="component" value="Unassembled WGS sequence"/>
</dbReference>
<dbReference type="GeneID" id="28843129"/>
<gene>
    <name evidence="2" type="ORF">VE01_09743</name>
</gene>
<feature type="region of interest" description="Disordered" evidence="1">
    <location>
        <begin position="1"/>
        <end position="35"/>
    </location>
</feature>
<evidence type="ECO:0000256" key="1">
    <source>
        <dbReference type="SAM" id="MobiDB-lite"/>
    </source>
</evidence>
<dbReference type="EMBL" id="KV460274">
    <property type="protein sequence ID" value="OBT92083.2"/>
    <property type="molecule type" value="Genomic_DNA"/>
</dbReference>
<sequence length="232" mass="26024">MENNGGEQDPIGKQGETASFQGEMHGNLEMAHNSGERRLIDNQGEMAAPQGETDGPDVAHGDNVQPNENYQVRVEAGSGTIGIRGPVPATTFRSRKHLALAFGFSDGEALDTWMKSEAFRPYYSDLLTNLNKISGGGSGYSIRTIRLAGVKDAIIYEEENGAKRYSRLYQVEHFTSMDWFAVFVMHTTEHNFVNPRGAFFGKNMTPDDMRTRIWQAMLRARLETYRHRSRGK</sequence>
<reference evidence="2 3" key="1">
    <citation type="submission" date="2016-03" db="EMBL/GenBank/DDBJ databases">
        <title>Comparative genomics of Pseudogymnoascus destructans, the fungus causing white-nose syndrome of bats.</title>
        <authorList>
            <person name="Palmer J.M."/>
            <person name="Drees K.P."/>
            <person name="Foster J.T."/>
            <person name="Lindner D.L."/>
        </authorList>
    </citation>
    <scope>NUCLEOTIDE SEQUENCE [LARGE SCALE GENOMIC DNA]</scope>
    <source>
        <strain evidence="2 3">UAMH 10579</strain>
    </source>
</reference>
<proteinExistence type="predicted"/>
<name>A0A1B8G8C5_9PEZI</name>
<keyword evidence="3" id="KW-1185">Reference proteome</keyword>
<feature type="region of interest" description="Disordered" evidence="1">
    <location>
        <begin position="46"/>
        <end position="65"/>
    </location>
</feature>
<protein>
    <submittedName>
        <fullName evidence="2">Uncharacterized protein</fullName>
    </submittedName>
</protein>